<feature type="region of interest" description="Disordered" evidence="3">
    <location>
        <begin position="1"/>
        <end position="22"/>
    </location>
</feature>
<accession>A0A1H6AIG8</accession>
<organism evidence="7 8">
    <name type="scientific">Halobellus limi</name>
    <dbReference type="NCBI Taxonomy" id="699433"/>
    <lineage>
        <taxon>Archaea</taxon>
        <taxon>Methanobacteriati</taxon>
        <taxon>Methanobacteriota</taxon>
        <taxon>Stenosarchaea group</taxon>
        <taxon>Halobacteria</taxon>
        <taxon>Halobacteriales</taxon>
        <taxon>Haloferacaceae</taxon>
        <taxon>Halobellus</taxon>
    </lineage>
</organism>
<dbReference type="Proteomes" id="UP000296733">
    <property type="component" value="Chromosome"/>
</dbReference>
<reference evidence="6 9" key="2">
    <citation type="journal article" date="2019" name="Nat. Commun.">
        <title>A new type of DNA phosphorothioation-based antiviral system in archaea.</title>
        <authorList>
            <person name="Xiong L."/>
            <person name="Liu S."/>
            <person name="Chen S."/>
            <person name="Xiao Y."/>
            <person name="Zhu B."/>
            <person name="Gao Y."/>
            <person name="Zhang Y."/>
            <person name="Chen B."/>
            <person name="Luo J."/>
            <person name="Deng Z."/>
            <person name="Chen X."/>
            <person name="Wang L."/>
            <person name="Chen S."/>
        </authorList>
    </citation>
    <scope>NUCLEOTIDE SEQUENCE [LARGE SCALE GENOMIC DNA]</scope>
    <source>
        <strain evidence="6 9">CGMCC 1.10331</strain>
    </source>
</reference>
<evidence type="ECO:0000313" key="6">
    <source>
        <dbReference type="EMBL" id="QCC47586.1"/>
    </source>
</evidence>
<keyword evidence="7" id="KW-0430">Lectin</keyword>
<dbReference type="SUPFAM" id="SSF49785">
    <property type="entry name" value="Galactose-binding domain-like"/>
    <property type="match status" value="1"/>
</dbReference>
<dbReference type="Gene3D" id="3.60.21.10">
    <property type="match status" value="1"/>
</dbReference>
<dbReference type="AlphaFoldDB" id="A0A1H6AIG8"/>
<keyword evidence="8" id="KW-1185">Reference proteome</keyword>
<dbReference type="InterPro" id="IPR013222">
    <property type="entry name" value="Glyco_hyd_98_carb-bd"/>
</dbReference>
<dbReference type="PANTHER" id="PTHR43143">
    <property type="entry name" value="METALLOPHOSPHOESTERASE, CALCINEURIN SUPERFAMILY"/>
    <property type="match status" value="1"/>
</dbReference>
<proteinExistence type="predicted"/>
<dbReference type="InterPro" id="IPR006311">
    <property type="entry name" value="TAT_signal"/>
</dbReference>
<feature type="domain" description="LamG-like jellyroll fold" evidence="4">
    <location>
        <begin position="433"/>
        <end position="573"/>
    </location>
</feature>
<dbReference type="GeneID" id="39858002"/>
<sequence>MKKRTTPNGSSEESARNEHRISRRDVLRGTSALGVAGMASSLTVGRAQAAPDDTTFVSVPDMYNWDIANPQSGWEDAIDWFFNQLTSVEGAEFALSAGDIMDARWWSDKQQVETLADEYWVGYKQRFENSNLPVYVAPGDHERGDNDWPDWKLDLVPTFEQKFVEIFDHPTNGPTGKEELAYYFVEDNALFVTVDTWELKNGEVHLSVTGDQLTWFENTLSNHQDKDFIVVQGHVPVIPGVNTRNSSGLYLEGGQSSAFWQTMKQYGVDAYLCGEHHAITTDKVDGIWQIVHGSLWGTHTNLNYLVGTVGSDTLELELKEFDVSYGGGYIDHINRGDTNAPREEVTISASAKQNGPTTVESITIDSSAPDNPDSGGCPVTKTVPDLTDNGNDGTIEGNVSQVSAYDGDGLQFNDGGYVTVAESPSIDVTDPPFTVECWVKPTDPKAGGNGYEPYVTKVGETGQYSLHRTSLANDANGQLEFAVSSEGEFYTPRSPVPDDWQGTWHHLAGVYDGSAVKLYVDGAEKDSVPFSGTLADTTSPVEIGRNFGNPTRQLTDGTVVDRVRIHRAGLTASELDQSDPAGSENSVLWFDFESIDTDATGAPTSDTYLSDLEAIDFTVGYTFEDFGRDEAVSGNALQVDGQTYDKGIGTHATSEIRYCLDRNVARFQAQVGMDEKGGEFTGGAAGGNGVVFRVLGDGQIITEEGPVTHPEGPVSIDIDVSDVSVLTLVADGGGDTSYDHADWLQARVTTQTVPEAIAGPDGTVGFQEVQEAINMWAREDPVPGTGGETIGFQQIQEIINLWSTGGTVGDDSEATSQSLASMIGPGGE</sequence>
<evidence type="ECO:0000256" key="2">
    <source>
        <dbReference type="ARBA" id="ARBA00023157"/>
    </source>
</evidence>
<dbReference type="InterPro" id="IPR006558">
    <property type="entry name" value="LamG-like"/>
</dbReference>
<dbReference type="OrthoDB" id="38162at2157"/>
<dbReference type="PANTHER" id="PTHR43143:SF1">
    <property type="entry name" value="SERINE_THREONINE-PROTEIN PHOSPHATASE CPPED1"/>
    <property type="match status" value="1"/>
</dbReference>
<dbReference type="Pfam" id="PF13385">
    <property type="entry name" value="Laminin_G_3"/>
    <property type="match status" value="1"/>
</dbReference>
<dbReference type="InterPro" id="IPR013320">
    <property type="entry name" value="ConA-like_dom_sf"/>
</dbReference>
<feature type="region of interest" description="Disordered" evidence="3">
    <location>
        <begin position="806"/>
        <end position="828"/>
    </location>
</feature>
<dbReference type="SUPFAM" id="SSF49899">
    <property type="entry name" value="Concanavalin A-like lectins/glucanases"/>
    <property type="match status" value="1"/>
</dbReference>
<dbReference type="SMART" id="SM00560">
    <property type="entry name" value="LamGL"/>
    <property type="match status" value="1"/>
</dbReference>
<dbReference type="SUPFAM" id="SSF56300">
    <property type="entry name" value="Metallo-dependent phosphatases"/>
    <property type="match status" value="1"/>
</dbReference>
<dbReference type="InterPro" id="IPR038637">
    <property type="entry name" value="NPCBM_sf"/>
</dbReference>
<evidence type="ECO:0000256" key="1">
    <source>
        <dbReference type="ARBA" id="ARBA00022729"/>
    </source>
</evidence>
<evidence type="ECO:0000313" key="9">
    <source>
        <dbReference type="Proteomes" id="UP000296733"/>
    </source>
</evidence>
<evidence type="ECO:0000259" key="4">
    <source>
        <dbReference type="SMART" id="SM00560"/>
    </source>
</evidence>
<keyword evidence="1" id="KW-0732">Signal</keyword>
<dbReference type="Pfam" id="PF08305">
    <property type="entry name" value="NPCBM"/>
    <property type="match status" value="1"/>
</dbReference>
<dbReference type="InterPro" id="IPR051918">
    <property type="entry name" value="STPP_CPPED1"/>
</dbReference>
<dbReference type="EMBL" id="CP031311">
    <property type="protein sequence ID" value="QCC47586.1"/>
    <property type="molecule type" value="Genomic_DNA"/>
</dbReference>
<protein>
    <submittedName>
        <fullName evidence="7">Concanavalin A-like lectin/glucanases superfamily protein</fullName>
    </submittedName>
</protein>
<feature type="domain" description="Glycosyl hydrolase family 98 putative carbohydrate-binding module" evidence="5">
    <location>
        <begin position="603"/>
        <end position="750"/>
    </location>
</feature>
<keyword evidence="2" id="KW-1015">Disulfide bond</keyword>
<dbReference type="InterPro" id="IPR008979">
    <property type="entry name" value="Galactose-bd-like_sf"/>
</dbReference>
<evidence type="ECO:0000313" key="8">
    <source>
        <dbReference type="Proteomes" id="UP000236740"/>
    </source>
</evidence>
<evidence type="ECO:0000313" key="7">
    <source>
        <dbReference type="EMBL" id="SEG47877.1"/>
    </source>
</evidence>
<dbReference type="Gene3D" id="2.60.120.1060">
    <property type="entry name" value="NPCBM/NEW2 domain"/>
    <property type="match status" value="1"/>
</dbReference>
<dbReference type="EMBL" id="FNVN01000003">
    <property type="protein sequence ID" value="SEG47877.1"/>
    <property type="molecule type" value="Genomic_DNA"/>
</dbReference>
<dbReference type="RefSeq" id="WP_103992031.1">
    <property type="nucleotide sequence ID" value="NZ_CP031311.1"/>
</dbReference>
<reference evidence="7 8" key="1">
    <citation type="submission" date="2016-10" db="EMBL/GenBank/DDBJ databases">
        <authorList>
            <person name="de Groot N.N."/>
        </authorList>
    </citation>
    <scope>NUCLEOTIDE SEQUENCE [LARGE SCALE GENOMIC DNA]</scope>
    <source>
        <strain evidence="7 8">CGMCC 1.10331</strain>
    </source>
</reference>
<dbReference type="PROSITE" id="PS51318">
    <property type="entry name" value="TAT"/>
    <property type="match status" value="1"/>
</dbReference>
<evidence type="ECO:0000256" key="3">
    <source>
        <dbReference type="SAM" id="MobiDB-lite"/>
    </source>
</evidence>
<feature type="compositionally biased region" description="Polar residues" evidence="3">
    <location>
        <begin position="1"/>
        <end position="12"/>
    </location>
</feature>
<dbReference type="Proteomes" id="UP000236740">
    <property type="component" value="Unassembled WGS sequence"/>
</dbReference>
<feature type="compositionally biased region" description="Basic and acidic residues" evidence="3">
    <location>
        <begin position="13"/>
        <end position="22"/>
    </location>
</feature>
<gene>
    <name evidence="6" type="ORF">DV707_07900</name>
    <name evidence="7" type="ORF">SAMN04488133_2322</name>
</gene>
<dbReference type="Gene3D" id="2.60.120.200">
    <property type="match status" value="1"/>
</dbReference>
<dbReference type="SMART" id="SM00776">
    <property type="entry name" value="NPCBM"/>
    <property type="match status" value="1"/>
</dbReference>
<name>A0A1H6AIG8_9EURY</name>
<dbReference type="InterPro" id="IPR029052">
    <property type="entry name" value="Metallo-depent_PP-like"/>
</dbReference>
<dbReference type="KEGG" id="hlm:DV707_07900"/>
<dbReference type="GO" id="GO:0030246">
    <property type="term" value="F:carbohydrate binding"/>
    <property type="evidence" value="ECO:0007669"/>
    <property type="project" value="UniProtKB-KW"/>
</dbReference>
<evidence type="ECO:0000259" key="5">
    <source>
        <dbReference type="SMART" id="SM00776"/>
    </source>
</evidence>